<evidence type="ECO:0000256" key="14">
    <source>
        <dbReference type="PROSITE-ProRule" id="PRU01398"/>
    </source>
</evidence>
<keyword evidence="8 14" id="KW-0808">Transferase</keyword>
<evidence type="ECO:0000256" key="10">
    <source>
        <dbReference type="ARBA" id="ARBA00022786"/>
    </source>
</evidence>
<comment type="catalytic activity">
    <reaction evidence="1">
        <text>S-ubiquitinyl-[E2 ubiquitin-conjugating enzyme]-L-cysteine + [acceptor protein]-L-lysine = [E2 ubiquitin-conjugating enzyme]-L-cysteine + N(6)-ubiquitinyl-[acceptor protein]-L-lysine.</text>
        <dbReference type="EC" id="2.3.2.27"/>
    </reaction>
</comment>
<feature type="domain" description="NEL" evidence="15">
    <location>
        <begin position="1205"/>
        <end position="1493"/>
    </location>
</feature>
<keyword evidence="13 14" id="KW-1035">Host cytoplasm</keyword>
<protein>
    <recommendedName>
        <fullName evidence="5">RING-type E3 ubiquitin transferase</fullName>
        <ecNumber evidence="5">2.3.2.27</ecNumber>
    </recommendedName>
</protein>
<accession>A0A7S9LAU1</accession>
<evidence type="ECO:0000256" key="5">
    <source>
        <dbReference type="ARBA" id="ARBA00012483"/>
    </source>
</evidence>
<evidence type="ECO:0000256" key="2">
    <source>
        <dbReference type="ARBA" id="ARBA00004192"/>
    </source>
</evidence>
<dbReference type="InterPro" id="IPR051071">
    <property type="entry name" value="LRR-bact_E3_ubiq_ligases"/>
</dbReference>
<evidence type="ECO:0000256" key="11">
    <source>
        <dbReference type="ARBA" id="ARBA00022843"/>
    </source>
</evidence>
<keyword evidence="11 14" id="KW-0832">Ubl conjugation</keyword>
<dbReference type="EC" id="2.3.2.27" evidence="5"/>
<evidence type="ECO:0000256" key="13">
    <source>
        <dbReference type="ARBA" id="ARBA00023200"/>
    </source>
</evidence>
<organism evidence="16 17">
    <name type="scientific">Pseudomonas fulva</name>
    <dbReference type="NCBI Taxonomy" id="47880"/>
    <lineage>
        <taxon>Bacteria</taxon>
        <taxon>Pseudomonadati</taxon>
        <taxon>Pseudomonadota</taxon>
        <taxon>Gammaproteobacteria</taxon>
        <taxon>Pseudomonadales</taxon>
        <taxon>Pseudomonadaceae</taxon>
        <taxon>Pseudomonas</taxon>
    </lineage>
</organism>
<keyword evidence="9" id="KW-0677">Repeat</keyword>
<dbReference type="GO" id="GO:0061630">
    <property type="term" value="F:ubiquitin protein ligase activity"/>
    <property type="evidence" value="ECO:0007669"/>
    <property type="project" value="UniProtKB-EC"/>
</dbReference>
<reference evidence="16 17" key="1">
    <citation type="submission" date="2020-11" db="EMBL/GenBank/DDBJ databases">
        <title>Pseudomonas fulva producing VIM-24.</title>
        <authorList>
            <person name="Liu S."/>
        </authorList>
    </citation>
    <scope>NUCLEOTIDE SEQUENCE [LARGE SCALE GENOMIC DNA]</scope>
    <source>
        <strain evidence="16 17">ZDHY414</strain>
    </source>
</reference>
<comment type="similarity">
    <text evidence="4 14">Belongs to the LRR-containing bacterial E3 ligase family.</text>
</comment>
<name>A0A7S9LAU1_9PSED</name>
<evidence type="ECO:0000313" key="17">
    <source>
        <dbReference type="Proteomes" id="UP000594430"/>
    </source>
</evidence>
<evidence type="ECO:0000256" key="4">
    <source>
        <dbReference type="ARBA" id="ARBA00009868"/>
    </source>
</evidence>
<dbReference type="Pfam" id="PF20178">
    <property type="entry name" value="ToxA_N"/>
    <property type="match status" value="1"/>
</dbReference>
<dbReference type="Proteomes" id="UP000594430">
    <property type="component" value="Chromosome"/>
</dbReference>
<dbReference type="InterPro" id="IPR001611">
    <property type="entry name" value="Leu-rich_rpt"/>
</dbReference>
<evidence type="ECO:0000256" key="12">
    <source>
        <dbReference type="ARBA" id="ARBA00023026"/>
    </source>
</evidence>
<dbReference type="PANTHER" id="PTHR47114">
    <property type="match status" value="1"/>
</dbReference>
<evidence type="ECO:0000313" key="16">
    <source>
        <dbReference type="EMBL" id="QPH50713.1"/>
    </source>
</evidence>
<evidence type="ECO:0000256" key="3">
    <source>
        <dbReference type="ARBA" id="ARBA00004613"/>
    </source>
</evidence>
<evidence type="ECO:0000256" key="8">
    <source>
        <dbReference type="ARBA" id="ARBA00022679"/>
    </source>
</evidence>
<comment type="subcellular location">
    <subcellularLocation>
        <location evidence="2">Host cytoplasm</location>
    </subcellularLocation>
    <subcellularLocation>
        <location evidence="3">Secreted</location>
    </subcellularLocation>
</comment>
<keyword evidence="10 14" id="KW-0833">Ubl conjugation pathway</keyword>
<evidence type="ECO:0000259" key="15">
    <source>
        <dbReference type="PROSITE" id="PS52053"/>
    </source>
</evidence>
<evidence type="ECO:0000256" key="7">
    <source>
        <dbReference type="ARBA" id="ARBA00022614"/>
    </source>
</evidence>
<proteinExistence type="inferred from homology"/>
<keyword evidence="12" id="KW-0843">Virulence</keyword>
<keyword evidence="6 14" id="KW-0964">Secreted</keyword>
<dbReference type="SUPFAM" id="SSF52058">
    <property type="entry name" value="L domain-like"/>
    <property type="match status" value="1"/>
</dbReference>
<dbReference type="GO" id="GO:0005576">
    <property type="term" value="C:extracellular region"/>
    <property type="evidence" value="ECO:0007669"/>
    <property type="project" value="UniProtKB-SubCell"/>
</dbReference>
<dbReference type="GO" id="GO:0030430">
    <property type="term" value="C:host cell cytoplasm"/>
    <property type="evidence" value="ECO:0007669"/>
    <property type="project" value="UniProtKB-SubCell"/>
</dbReference>
<dbReference type="Gene3D" id="1.20.58.360">
    <property type="entry name" value="Shigella T3SS effector IpaH defines"/>
    <property type="match status" value="1"/>
</dbReference>
<evidence type="ECO:0000256" key="1">
    <source>
        <dbReference type="ARBA" id="ARBA00000900"/>
    </source>
</evidence>
<evidence type="ECO:0000256" key="9">
    <source>
        <dbReference type="ARBA" id="ARBA00022737"/>
    </source>
</evidence>
<dbReference type="InterPro" id="IPR029487">
    <property type="entry name" value="NEL_dom"/>
</dbReference>
<evidence type="ECO:0000256" key="6">
    <source>
        <dbReference type="ARBA" id="ARBA00022525"/>
    </source>
</evidence>
<comment type="PTM">
    <text evidence="14">Ubiquitinated in the presence of host E1 ubiquitin-activating enzyme, E2 ubiquitin-conjugating enzyme and ubiquitin.</text>
</comment>
<dbReference type="EMBL" id="CP064946">
    <property type="protein sequence ID" value="QPH50713.1"/>
    <property type="molecule type" value="Genomic_DNA"/>
</dbReference>
<dbReference type="Pfam" id="PF13855">
    <property type="entry name" value="LRR_8"/>
    <property type="match status" value="1"/>
</dbReference>
<dbReference type="InterPro" id="IPR032675">
    <property type="entry name" value="LRR_dom_sf"/>
</dbReference>
<gene>
    <name evidence="16" type="ORF">IZU98_08455</name>
</gene>
<sequence>MTASLTTAPGPNPSSAKVASATHDFIAARLPEWLKRGSPAQLNRLRDRFKAHQGSQERVRAFTRRLIPLQSFAELHMQRLVAHLPGSPALDALQWREIRRNFKVPHGMVLPVDEVIEVRQPAVLRLMQNFNEQASFYLGTGLVSTGEDALLTAGTDALVQACRDLDAGGRYQKLLSQVFTDDTCQALIADKRAAFALATEVAALRGDLTARQQIALAGLANDEVSHAELGAYPGMLSMLGHTLSDVVVVQLRDRQGVDRGIVLYRPSDPGQALRHFTSIQEMNTVLAAALQKEDYRAYFSQLVSVEERARFLDTLSKRLSDAVSDLSLEGVTGPEDIFSRLVDQQVQRIKDDARLLLVPTAQVDRDASEARRKQWRSLGWNLVNLAGLFIPVVGAMLLGQLVVQTLSEVFEGATDWYHGHQHEALEQMLGVAETLAVTAVVGAGANVLARGYAATDFVEGLEPVRGVDGKSRLWANDLKVYASLPEDPQLHSDGLYRDWGRAFFRSGKRYFQAHRPDPNEPWRLRHARRPAGFGPVLEHFGERSWQLNAGRAVEMDQPDLMLEQLWPQPRSLTHQQASRVMQAAGMDVAALRGLLVEARDIPASLCDSLERFEANARVSRFFTALQHGASPRDESPLVQWCLEQTGSGSLVQLQENLLEHADRLRGLMFQHLCQVPAVDDPLSAVIRTGMPGLPERYVQALAADVGRTERDLALSMGKLPLRCLRQGASLLRVARLTRAMCGVYLPNAYCDEAGELALALLQRLDAWPARHIELWTDGPGARRIAAVGNQLPGANLVKIVHKEGRFRAIEEPEAGYGAVVDESNDFYQTLLALLEPSQRTALDLDGDHAASTLRDRLIEQLPETHAEVEQLLGWPRQDRWFNPGRRMPDGRIGYPLSGSPARRRNPDSLLRSRLRNLYPGLDDSAIDNRLARLLTGPHAAYDALLELEEDHADLERHLSRWTGFESNPARQRARRQVADQIRRAWRQMGEPLGDEAAGQRLSIINLNVGSLPELPAHIEFELTRSLVIRDVPITHMPTGFLSSFTRLRELNLSSTGLLGVPTEVAYLVDLRTLRLARNNIRLNDQALNALTRLPQLTHLDLSYNPLGAFEMRYNQLTRLVELNLRRCRLGAWPSGLELCSTLERADLRDNLLHVVPAEIVQLPHARRMGFMVERNRLSSVEMQRLFALDSIAEHFHLPEPRRVIDRQVTRDLWLDAGDPHLRVSRQALWSRLVADPGSDGLVRLLGLLGDTGDYDTAPFQLAERVWALLEAVDANEQLRQRIHSLARLPLTCMNTVADRFSELQVRALIDRSEHNVAPERGNELLGIGQQLFRLDRLEQVARRDVLQRLAALERVDQAAVSLAYRVRLRARLNLPCQPHSMLYADAAELTSTQLENAYREVIAAMTPDALSMSLSQRVFWANYIHERHTEVFEALHAQFAARRSALALRQSTLDAIDYQLLLDSLDTEQATQDQSLVFELTRQFLIGRERGLS</sequence>
<dbReference type="RefSeq" id="WP_196110608.1">
    <property type="nucleotide sequence ID" value="NZ_CP064943.1"/>
</dbReference>
<dbReference type="PROSITE" id="PS52053">
    <property type="entry name" value="NEL"/>
    <property type="match status" value="1"/>
</dbReference>
<dbReference type="PANTHER" id="PTHR47114:SF2">
    <property type="entry name" value="OLIGODENDROCYTE-MYELIN GLYCOPROTEIN"/>
    <property type="match status" value="1"/>
</dbReference>
<keyword evidence="7" id="KW-0433">Leucine-rich repeat</keyword>
<dbReference type="GO" id="GO:0016567">
    <property type="term" value="P:protein ubiquitination"/>
    <property type="evidence" value="ECO:0007669"/>
    <property type="project" value="InterPro"/>
</dbReference>
<dbReference type="InterPro" id="IPR046673">
    <property type="entry name" value="ToxA_N"/>
</dbReference>
<feature type="active site" description="Glycyl thioester intermediate" evidence="14">
    <location>
        <position position="1292"/>
    </location>
</feature>
<dbReference type="Gene3D" id="3.80.10.10">
    <property type="entry name" value="Ribonuclease Inhibitor"/>
    <property type="match status" value="1"/>
</dbReference>
<dbReference type="Pfam" id="PF14496">
    <property type="entry name" value="NEL"/>
    <property type="match status" value="1"/>
</dbReference>